<feature type="chain" id="PRO_5026999500" description="Peptidoglycan-binding protein CsiV" evidence="1">
    <location>
        <begin position="21"/>
        <end position="193"/>
    </location>
</feature>
<dbReference type="Proteomes" id="UP000433788">
    <property type="component" value="Unassembled WGS sequence"/>
</dbReference>
<gene>
    <name evidence="2" type="ORF">GH984_00910</name>
</gene>
<dbReference type="AlphaFoldDB" id="A0A6N7QPG0"/>
<evidence type="ECO:0000313" key="3">
    <source>
        <dbReference type="Proteomes" id="UP000433788"/>
    </source>
</evidence>
<comment type="caution">
    <text evidence="2">The sequence shown here is derived from an EMBL/GenBank/DDBJ whole genome shotgun (WGS) entry which is preliminary data.</text>
</comment>
<proteinExistence type="predicted"/>
<reference evidence="2 3" key="1">
    <citation type="submission" date="2019-11" db="EMBL/GenBank/DDBJ databases">
        <authorList>
            <person name="Zhang X.Y."/>
        </authorList>
    </citation>
    <scope>NUCLEOTIDE SEQUENCE [LARGE SCALE GENOMIC DNA]</scope>
    <source>
        <strain evidence="2 3">C176</strain>
    </source>
</reference>
<evidence type="ECO:0008006" key="4">
    <source>
        <dbReference type="Google" id="ProtNLM"/>
    </source>
</evidence>
<evidence type="ECO:0000313" key="2">
    <source>
        <dbReference type="EMBL" id="MRH77273.1"/>
    </source>
</evidence>
<dbReference type="Pfam" id="PF10972">
    <property type="entry name" value="CsiV"/>
    <property type="match status" value="2"/>
</dbReference>
<dbReference type="EMBL" id="WJPP01000001">
    <property type="protein sequence ID" value="MRH77273.1"/>
    <property type="molecule type" value="Genomic_DNA"/>
</dbReference>
<dbReference type="RefSeq" id="WP_153718340.1">
    <property type="nucleotide sequence ID" value="NZ_WJPP01000001.1"/>
</dbReference>
<name>A0A6N7QPG0_9GAMM</name>
<accession>A0A6N7QPG0</accession>
<protein>
    <recommendedName>
        <fullName evidence="4">Peptidoglycan-binding protein CsiV</fullName>
    </recommendedName>
</protein>
<keyword evidence="1" id="KW-0732">Signal</keyword>
<sequence length="193" mass="21728">MITRAVIAFLLLTATTLAGAQERYQIELILFTQPPLPDAQGELPVKNPPPFPAEIAWPLRQPNTLGVGPEALPSDQHRLTGAANRLRNQPGYQVIWHEAWRQSLRGPASAPTVSLPLELRSLGIEGRIRAYQSRFLHLETDIRLTDPTVWRLHESRRIRPSEVHYLDHPLLGIIVRIDPAPALEEAAEQQSFQ</sequence>
<dbReference type="InterPro" id="IPR021241">
    <property type="entry name" value="CsiV"/>
</dbReference>
<keyword evidence="3" id="KW-1185">Reference proteome</keyword>
<evidence type="ECO:0000256" key="1">
    <source>
        <dbReference type="SAM" id="SignalP"/>
    </source>
</evidence>
<feature type="signal peptide" evidence="1">
    <location>
        <begin position="1"/>
        <end position="20"/>
    </location>
</feature>
<organism evidence="2 3">
    <name type="scientific">Spiribacter salilacus</name>
    <dbReference type="NCBI Taxonomy" id="2664894"/>
    <lineage>
        <taxon>Bacteria</taxon>
        <taxon>Pseudomonadati</taxon>
        <taxon>Pseudomonadota</taxon>
        <taxon>Gammaproteobacteria</taxon>
        <taxon>Chromatiales</taxon>
        <taxon>Ectothiorhodospiraceae</taxon>
        <taxon>Spiribacter</taxon>
    </lineage>
</organism>